<protein>
    <recommendedName>
        <fullName evidence="4">Nucleoside transporter/FeoB GTPase Gate domain-containing protein</fullName>
    </recommendedName>
</protein>
<keyword evidence="1" id="KW-0472">Membrane</keyword>
<feature type="transmembrane region" description="Helical" evidence="1">
    <location>
        <begin position="54"/>
        <end position="72"/>
    </location>
</feature>
<dbReference type="Proteomes" id="UP000215694">
    <property type="component" value="Unassembled WGS sequence"/>
</dbReference>
<dbReference type="OrthoDB" id="1751087at2"/>
<accession>A0A371J7Y1</accession>
<evidence type="ECO:0000256" key="1">
    <source>
        <dbReference type="SAM" id="Phobius"/>
    </source>
</evidence>
<feature type="transmembrane region" description="Helical" evidence="1">
    <location>
        <begin position="228"/>
        <end position="247"/>
    </location>
</feature>
<comment type="caution">
    <text evidence="2">The sequence shown here is derived from an EMBL/GenBank/DDBJ whole genome shotgun (WGS) entry which is preliminary data.</text>
</comment>
<feature type="transmembrane region" description="Helical" evidence="1">
    <location>
        <begin position="165"/>
        <end position="183"/>
    </location>
</feature>
<reference evidence="2 3" key="1">
    <citation type="journal article" date="2017" name="Genome Announc.">
        <title>Draft Genome Sequence of Romboutsia weinsteinii sp. nov. Strain CCRI-19649(T) Isolated from Surface Water.</title>
        <authorList>
            <person name="Maheux A.F."/>
            <person name="Boudreau D.K."/>
            <person name="Berube E."/>
            <person name="Boissinot M."/>
            <person name="Cantin P."/>
            <person name="Raymond F."/>
            <person name="Corbeil J."/>
            <person name="Omar R.F."/>
            <person name="Bergeron M.G."/>
        </authorList>
    </citation>
    <scope>NUCLEOTIDE SEQUENCE [LARGE SCALE GENOMIC DNA]</scope>
    <source>
        <strain evidence="2 3">CCRI-19649</strain>
    </source>
</reference>
<feature type="transmembrane region" description="Helical" evidence="1">
    <location>
        <begin position="15"/>
        <end position="34"/>
    </location>
</feature>
<keyword evidence="3" id="KW-1185">Reference proteome</keyword>
<feature type="transmembrane region" description="Helical" evidence="1">
    <location>
        <begin position="121"/>
        <end position="144"/>
    </location>
</feature>
<evidence type="ECO:0008006" key="4">
    <source>
        <dbReference type="Google" id="ProtNLM"/>
    </source>
</evidence>
<feature type="transmembrane region" description="Helical" evidence="1">
    <location>
        <begin position="195"/>
        <end position="216"/>
    </location>
</feature>
<sequence length="435" mass="50534">MEEVKRDVSFDLGKIFIYSSIGIFLFFVPIKINGQSQSLIYHSCDKLQLDFRPFIQICIVTCILLGILRLVLSYKEKESNIIGFKILIRFISLIIVISIYYGNKSLFFIRDDVMQIIDEMIMNLVTILPISAIFMTFILDYGLLDIVESYSHKYMKNMFKLSGKTVINIFMFIFTDCFTGIFMTNKLFSSGKIRGSEACILILNFSLISLPMFSYISNELNISRLDVMIINFIVLIIMNMILCRIYPLNKKKKSYYIKTEYRETTHKKDKLKKGVNKYLKSTCNKSVLRNMFDNLEEAIYIIIDLIPKIIIVMCIGDIIIRNQSIVNILGYVIEPFLNLLKIENDGQISNFIVNALFNDIIAIDTIHTTLSYNLRLLITIIICIKSVSITGCMLFIGSTNINISIKDFIILYIERILIILILYFLMYYFYIGYIM</sequence>
<dbReference type="AlphaFoldDB" id="A0A371J7Y1"/>
<feature type="transmembrane region" description="Helical" evidence="1">
    <location>
        <begin position="84"/>
        <end position="101"/>
    </location>
</feature>
<name>A0A371J7Y1_9FIRM</name>
<dbReference type="RefSeq" id="WP_094366785.1">
    <property type="nucleotide sequence ID" value="NZ_NOJY02000004.1"/>
</dbReference>
<organism evidence="2 3">
    <name type="scientific">Romboutsia weinsteinii</name>
    <dbReference type="NCBI Taxonomy" id="2020949"/>
    <lineage>
        <taxon>Bacteria</taxon>
        <taxon>Bacillati</taxon>
        <taxon>Bacillota</taxon>
        <taxon>Clostridia</taxon>
        <taxon>Peptostreptococcales</taxon>
        <taxon>Peptostreptococcaceae</taxon>
        <taxon>Romboutsia</taxon>
    </lineage>
</organism>
<feature type="transmembrane region" description="Helical" evidence="1">
    <location>
        <begin position="376"/>
        <end position="397"/>
    </location>
</feature>
<evidence type="ECO:0000313" key="3">
    <source>
        <dbReference type="Proteomes" id="UP000215694"/>
    </source>
</evidence>
<feature type="transmembrane region" description="Helical" evidence="1">
    <location>
        <begin position="298"/>
        <end position="320"/>
    </location>
</feature>
<dbReference type="EMBL" id="NOJY02000004">
    <property type="protein sequence ID" value="RDY28890.1"/>
    <property type="molecule type" value="Genomic_DNA"/>
</dbReference>
<gene>
    <name evidence="2" type="ORF">CHL78_002920</name>
</gene>
<feature type="transmembrane region" description="Helical" evidence="1">
    <location>
        <begin position="409"/>
        <end position="430"/>
    </location>
</feature>
<keyword evidence="1" id="KW-1133">Transmembrane helix</keyword>
<proteinExistence type="predicted"/>
<evidence type="ECO:0000313" key="2">
    <source>
        <dbReference type="EMBL" id="RDY28890.1"/>
    </source>
</evidence>
<keyword evidence="1" id="KW-0812">Transmembrane</keyword>